<dbReference type="InterPro" id="IPR016181">
    <property type="entry name" value="Acyl_CoA_acyltransferase"/>
</dbReference>
<evidence type="ECO:0000313" key="6">
    <source>
        <dbReference type="Proteomes" id="UP000037405"/>
    </source>
</evidence>
<keyword evidence="6" id="KW-1185">Reference proteome</keyword>
<reference evidence="6" key="1">
    <citation type="submission" date="2015-07" db="EMBL/GenBank/DDBJ databases">
        <title>Fjat-14235 jcm11544.</title>
        <authorList>
            <person name="Liu B."/>
            <person name="Wang J."/>
            <person name="Zhu Y."/>
            <person name="Liu G."/>
            <person name="Chen Q."/>
            <person name="Chen Z."/>
            <person name="Lan J."/>
            <person name="Che J."/>
            <person name="Ge C."/>
            <person name="Shi H."/>
            <person name="Pan Z."/>
            <person name="Liu X."/>
        </authorList>
    </citation>
    <scope>NUCLEOTIDE SEQUENCE [LARGE SCALE GENOMIC DNA]</scope>
    <source>
        <strain evidence="6">JCM 11544</strain>
    </source>
</reference>
<dbReference type="InterPro" id="IPR051531">
    <property type="entry name" value="N-acetyltransferase"/>
</dbReference>
<dbReference type="EMBL" id="LGUE01000001">
    <property type="protein sequence ID" value="KON92451.1"/>
    <property type="molecule type" value="Genomic_DNA"/>
</dbReference>
<keyword evidence="2" id="KW-0012">Acyltransferase</keyword>
<gene>
    <name evidence="5" type="ORF">AF331_08415</name>
</gene>
<dbReference type="PANTHER" id="PTHR43792">
    <property type="entry name" value="GNAT FAMILY, PUTATIVE (AFU_ORTHOLOGUE AFUA_3G00765)-RELATED-RELATED"/>
    <property type="match status" value="1"/>
</dbReference>
<accession>A0A0M0GSQ8</accession>
<evidence type="ECO:0000256" key="2">
    <source>
        <dbReference type="ARBA" id="ARBA00023315"/>
    </source>
</evidence>
<dbReference type="Pfam" id="PF13302">
    <property type="entry name" value="Acetyltransf_3"/>
    <property type="match status" value="1"/>
</dbReference>
<dbReference type="PROSITE" id="PS51186">
    <property type="entry name" value="GNAT"/>
    <property type="match status" value="1"/>
</dbReference>
<evidence type="ECO:0000256" key="1">
    <source>
        <dbReference type="ARBA" id="ARBA00022679"/>
    </source>
</evidence>
<dbReference type="SUPFAM" id="SSF55729">
    <property type="entry name" value="Acyl-CoA N-acyltransferases (Nat)"/>
    <property type="match status" value="1"/>
</dbReference>
<proteinExistence type="inferred from homology"/>
<feature type="domain" description="N-acetyltransferase" evidence="4">
    <location>
        <begin position="10"/>
        <end position="172"/>
    </location>
</feature>
<dbReference type="STRING" id="189381.GCA_900166615_02569"/>
<dbReference type="InterPro" id="IPR000182">
    <property type="entry name" value="GNAT_dom"/>
</dbReference>
<organism evidence="5 6">
    <name type="scientific">Rossellomorea marisflavi</name>
    <dbReference type="NCBI Taxonomy" id="189381"/>
    <lineage>
        <taxon>Bacteria</taxon>
        <taxon>Bacillati</taxon>
        <taxon>Bacillota</taxon>
        <taxon>Bacilli</taxon>
        <taxon>Bacillales</taxon>
        <taxon>Bacillaceae</taxon>
        <taxon>Rossellomorea</taxon>
    </lineage>
</organism>
<keyword evidence="1" id="KW-0808">Transferase</keyword>
<protein>
    <recommendedName>
        <fullName evidence="4">N-acetyltransferase domain-containing protein</fullName>
    </recommendedName>
</protein>
<comment type="similarity">
    <text evidence="3">Belongs to the acetyltransferase family. RimJ subfamily.</text>
</comment>
<sequence length="178" mass="20754">MKRGEERMKVSVRPFHREDALTITELADDKMLADTIGLPHPYEFSHAEEWIRSHPSLWEADEEYNFAIEYQSDIVGTIVIRRNKEHDAGELGYWIGSRFWGRGYATSAVEKILSFGFRDLGLNRMWAMVRDSNIGSRTVLEKTGFVEEAVLRQARRRGSDFEDCLLYAITRRDYQSLE</sequence>
<evidence type="ECO:0000259" key="4">
    <source>
        <dbReference type="PROSITE" id="PS51186"/>
    </source>
</evidence>
<name>A0A0M0GSQ8_9BACI</name>
<evidence type="ECO:0000313" key="5">
    <source>
        <dbReference type="EMBL" id="KON92451.1"/>
    </source>
</evidence>
<comment type="caution">
    <text evidence="5">The sequence shown here is derived from an EMBL/GenBank/DDBJ whole genome shotgun (WGS) entry which is preliminary data.</text>
</comment>
<dbReference type="PATRIC" id="fig|189381.12.peg.1854"/>
<dbReference type="Proteomes" id="UP000037405">
    <property type="component" value="Unassembled WGS sequence"/>
</dbReference>
<dbReference type="PANTHER" id="PTHR43792:SF8">
    <property type="entry name" value="[RIBOSOMAL PROTEIN US5]-ALANINE N-ACETYLTRANSFERASE"/>
    <property type="match status" value="1"/>
</dbReference>
<dbReference type="GO" id="GO:0016747">
    <property type="term" value="F:acyltransferase activity, transferring groups other than amino-acyl groups"/>
    <property type="evidence" value="ECO:0007669"/>
    <property type="project" value="InterPro"/>
</dbReference>
<dbReference type="Gene3D" id="3.40.630.30">
    <property type="match status" value="1"/>
</dbReference>
<dbReference type="AlphaFoldDB" id="A0A0M0GSQ8"/>
<evidence type="ECO:0000256" key="3">
    <source>
        <dbReference type="ARBA" id="ARBA00038502"/>
    </source>
</evidence>